<dbReference type="PANTHER" id="PTHR42760:SF123">
    <property type="entry name" value="OXIDOREDUCTASE"/>
    <property type="match status" value="1"/>
</dbReference>
<reference evidence="3 4" key="1">
    <citation type="submission" date="2017-02" db="EMBL/GenBank/DDBJ databases">
        <title>Blood Disease Bacterium A2-HR MARDI.</title>
        <authorList>
            <person name="Badrun R."/>
            <person name="Abu Bakar N."/>
            <person name="Laboh R."/>
        </authorList>
    </citation>
    <scope>NUCLEOTIDE SEQUENCE [LARGE SCALE GENOMIC DNA]</scope>
    <source>
        <strain evidence="3 4">A2-HR MARDI</strain>
    </source>
</reference>
<name>A0A1U9VD67_9RALS</name>
<evidence type="ECO:0000256" key="2">
    <source>
        <dbReference type="RuleBase" id="RU000363"/>
    </source>
</evidence>
<sequence>MSTPARFKDKVVVVTGAAQGIGRGVAQAVAEESAQVLLVDRAELVYEVQAEIAAAGGQAQAVTADLETYAGAEHAVQTALDAFGRVDVLINNVGGTIWAKPYQHYEAAQIEAEIRRSLFPTLWCCRAALPGMVERRQGVIVNVSSIATRGIYRVPYSAAKGGVNALTASLAFEHADDNIRVNAVATGGTQAPPRKIPRNAAPMSEQETVWYQGIVDQTLASSLMHRYGTIGEQVRAILFLASDEASYITGTVLPVGGGDLG</sequence>
<dbReference type="AlphaFoldDB" id="A0A1U9VD67"/>
<protein>
    <submittedName>
        <fullName evidence="3">1,6-dihydroxycyclohexa-2,4-diene-1-carboxylate dehydrogenase</fullName>
    </submittedName>
</protein>
<dbReference type="SUPFAM" id="SSF51735">
    <property type="entry name" value="NAD(P)-binding Rossmann-fold domains"/>
    <property type="match status" value="1"/>
</dbReference>
<dbReference type="RefSeq" id="WP_013212550.1">
    <property type="nucleotide sequence ID" value="NZ_CP019911.1"/>
</dbReference>
<dbReference type="PANTHER" id="PTHR42760">
    <property type="entry name" value="SHORT-CHAIN DEHYDROGENASES/REDUCTASES FAMILY MEMBER"/>
    <property type="match status" value="1"/>
</dbReference>
<dbReference type="PRINTS" id="PR00080">
    <property type="entry name" value="SDRFAMILY"/>
</dbReference>
<dbReference type="Gene3D" id="3.40.50.720">
    <property type="entry name" value="NAD(P)-binding Rossmann-like Domain"/>
    <property type="match status" value="1"/>
</dbReference>
<dbReference type="NCBIfam" id="NF009463">
    <property type="entry name" value="PRK12823.1"/>
    <property type="match status" value="1"/>
</dbReference>
<proteinExistence type="inferred from homology"/>
<dbReference type="GO" id="GO:0030497">
    <property type="term" value="P:fatty acid elongation"/>
    <property type="evidence" value="ECO:0007669"/>
    <property type="project" value="TreeGrafter"/>
</dbReference>
<dbReference type="PRINTS" id="PR00081">
    <property type="entry name" value="GDHRDH"/>
</dbReference>
<accession>A0A1U9VD67</accession>
<comment type="similarity">
    <text evidence="1 2">Belongs to the short-chain dehydrogenases/reductases (SDR) family.</text>
</comment>
<evidence type="ECO:0000313" key="4">
    <source>
        <dbReference type="Proteomes" id="UP000189628"/>
    </source>
</evidence>
<dbReference type="InterPro" id="IPR020904">
    <property type="entry name" value="Sc_DH/Rdtase_CS"/>
</dbReference>
<dbReference type="CDD" id="cd08937">
    <property type="entry name" value="DHB_DH-like_SDR_c"/>
    <property type="match status" value="1"/>
</dbReference>
<evidence type="ECO:0000313" key="3">
    <source>
        <dbReference type="EMBL" id="AQW28589.1"/>
    </source>
</evidence>
<dbReference type="GO" id="GO:0016616">
    <property type="term" value="F:oxidoreductase activity, acting on the CH-OH group of donors, NAD or NADP as acceptor"/>
    <property type="evidence" value="ECO:0007669"/>
    <property type="project" value="TreeGrafter"/>
</dbReference>
<dbReference type="Proteomes" id="UP000189628">
    <property type="component" value="Chromosome"/>
</dbReference>
<dbReference type="FunFam" id="3.40.50.720:FF:000084">
    <property type="entry name" value="Short-chain dehydrogenase reductase"/>
    <property type="match status" value="1"/>
</dbReference>
<dbReference type="InterPro" id="IPR036291">
    <property type="entry name" value="NAD(P)-bd_dom_sf"/>
</dbReference>
<dbReference type="EMBL" id="CP019911">
    <property type="protein sequence ID" value="AQW28589.1"/>
    <property type="molecule type" value="Genomic_DNA"/>
</dbReference>
<gene>
    <name evidence="3" type="primary">benD</name>
    <name evidence="3" type="ORF">B0B51_00100</name>
</gene>
<dbReference type="Pfam" id="PF00106">
    <property type="entry name" value="adh_short"/>
    <property type="match status" value="1"/>
</dbReference>
<dbReference type="InterPro" id="IPR002347">
    <property type="entry name" value="SDR_fam"/>
</dbReference>
<dbReference type="NCBIfam" id="NF040811">
    <property type="entry name" value="BenD"/>
    <property type="match status" value="1"/>
</dbReference>
<evidence type="ECO:0000256" key="1">
    <source>
        <dbReference type="ARBA" id="ARBA00006484"/>
    </source>
</evidence>
<dbReference type="PROSITE" id="PS00061">
    <property type="entry name" value="ADH_SHORT"/>
    <property type="match status" value="1"/>
</dbReference>
<organism evidence="3 4">
    <name type="scientific">blood disease bacterium A2-HR MARDI</name>
    <dbReference type="NCBI Taxonomy" id="1944648"/>
    <lineage>
        <taxon>Bacteria</taxon>
        <taxon>Pseudomonadati</taxon>
        <taxon>Pseudomonadota</taxon>
        <taxon>Betaproteobacteria</taxon>
        <taxon>Burkholderiales</taxon>
        <taxon>Burkholderiaceae</taxon>
        <taxon>Ralstonia</taxon>
        <taxon>Ralstonia solanacearum species complex</taxon>
    </lineage>
</organism>
<dbReference type="InterPro" id="IPR047686">
    <property type="entry name" value="BenD"/>
</dbReference>